<dbReference type="PANTHER" id="PTHR13586">
    <property type="entry name" value="SCD6 PROTEIN-RELATED"/>
    <property type="match status" value="1"/>
</dbReference>
<name>A0AAV5R0Q8_PICKL</name>
<feature type="domain" description="FFD box profile" evidence="4">
    <location>
        <begin position="153"/>
        <end position="169"/>
    </location>
</feature>
<dbReference type="InterPro" id="IPR010920">
    <property type="entry name" value="LSM_dom_sf"/>
</dbReference>
<evidence type="ECO:0000313" key="6">
    <source>
        <dbReference type="EMBL" id="GMM45069.1"/>
    </source>
</evidence>
<feature type="region of interest" description="Disordered" evidence="3">
    <location>
        <begin position="185"/>
        <end position="247"/>
    </location>
</feature>
<reference evidence="6 7" key="1">
    <citation type="journal article" date="2023" name="Elife">
        <title>Identification of key yeast species and microbe-microbe interactions impacting larval growth of Drosophila in the wild.</title>
        <authorList>
            <person name="Mure A."/>
            <person name="Sugiura Y."/>
            <person name="Maeda R."/>
            <person name="Honda K."/>
            <person name="Sakurai N."/>
            <person name="Takahashi Y."/>
            <person name="Watada M."/>
            <person name="Katoh T."/>
            <person name="Gotoh A."/>
            <person name="Gotoh Y."/>
            <person name="Taniguchi I."/>
            <person name="Nakamura K."/>
            <person name="Hayashi T."/>
            <person name="Katayama T."/>
            <person name="Uemura T."/>
            <person name="Hattori Y."/>
        </authorList>
    </citation>
    <scope>NUCLEOTIDE SEQUENCE [LARGE SCALE GENOMIC DNA]</scope>
    <source>
        <strain evidence="6 7">PK-24</strain>
    </source>
</reference>
<sequence length="247" mass="28283">MDAIIGKTISILSYAQVRYVGIIKSFDGEKKLITISNVRIFGTEDRIKDSNKWILPTSGIIPLMELHGDSVSMLKIIDEDVNTLVPTLLPEMINPVPEEVKEEVKEETINDNNTDKKPIDGKNIKKEDTDFDFTSNNEKFELNKDDELNEFKYSYNKKSSFFDDLSSSVNEQNNERMTWMQEKSLNEDTFGESSVNNFRNSRGRGRGNRGRGRGRGRGNRGRGGRGNRGDHNNNNNNSYNNQPEWMF</sequence>
<comment type="caution">
    <text evidence="6">The sequence shown here is derived from an EMBL/GenBank/DDBJ whole genome shotgun (WGS) entry which is preliminary data.</text>
</comment>
<dbReference type="GO" id="GO:0000932">
    <property type="term" value="C:P-body"/>
    <property type="evidence" value="ECO:0007669"/>
    <property type="project" value="TreeGrafter"/>
</dbReference>
<dbReference type="AlphaFoldDB" id="A0AAV5R0Q8"/>
<feature type="short sequence motif" description="TFG box" evidence="2">
    <location>
        <begin position="174"/>
        <end position="194"/>
    </location>
</feature>
<dbReference type="PANTHER" id="PTHR13586:SF0">
    <property type="entry name" value="TRAILER HITCH, ISOFORM H"/>
    <property type="match status" value="1"/>
</dbReference>
<dbReference type="InterPro" id="IPR019050">
    <property type="entry name" value="FDF_dom"/>
</dbReference>
<feature type="compositionally biased region" description="Low complexity" evidence="3">
    <location>
        <begin position="232"/>
        <end position="241"/>
    </location>
</feature>
<protein>
    <submittedName>
        <fullName evidence="6">Scd6 protein</fullName>
    </submittedName>
</protein>
<dbReference type="InterPro" id="IPR025761">
    <property type="entry name" value="FFD_box"/>
</dbReference>
<feature type="short sequence motif" description="FFD box" evidence="1">
    <location>
        <begin position="153"/>
        <end position="169"/>
    </location>
</feature>
<feature type="compositionally biased region" description="Basic residues" evidence="3">
    <location>
        <begin position="201"/>
        <end position="225"/>
    </location>
</feature>
<dbReference type="GO" id="GO:0003729">
    <property type="term" value="F:mRNA binding"/>
    <property type="evidence" value="ECO:0007669"/>
    <property type="project" value="TreeGrafter"/>
</dbReference>
<dbReference type="PROSITE" id="PS51536">
    <property type="entry name" value="TFG"/>
    <property type="match status" value="1"/>
</dbReference>
<dbReference type="Gene3D" id="2.30.30.100">
    <property type="match status" value="1"/>
</dbReference>
<dbReference type="EMBL" id="BTGB01000001">
    <property type="protein sequence ID" value="GMM45069.1"/>
    <property type="molecule type" value="Genomic_DNA"/>
</dbReference>
<dbReference type="Pfam" id="PF12701">
    <property type="entry name" value="LSM14"/>
    <property type="match status" value="1"/>
</dbReference>
<evidence type="ECO:0000256" key="2">
    <source>
        <dbReference type="PROSITE-ProRule" id="PRU00869"/>
    </source>
</evidence>
<proteinExistence type="predicted"/>
<dbReference type="InterPro" id="IPR025609">
    <property type="entry name" value="Lsm14-like_N"/>
</dbReference>
<dbReference type="GO" id="GO:0034063">
    <property type="term" value="P:stress granule assembly"/>
    <property type="evidence" value="ECO:0007669"/>
    <property type="project" value="TreeGrafter"/>
</dbReference>
<feature type="domain" description="TFG box profile" evidence="5">
    <location>
        <begin position="174"/>
        <end position="194"/>
    </location>
</feature>
<dbReference type="SUPFAM" id="SSF50182">
    <property type="entry name" value="Sm-like ribonucleoproteins"/>
    <property type="match status" value="1"/>
</dbReference>
<dbReference type="GO" id="GO:0033962">
    <property type="term" value="P:P-body assembly"/>
    <property type="evidence" value="ECO:0007669"/>
    <property type="project" value="TreeGrafter"/>
</dbReference>
<dbReference type="InterPro" id="IPR025768">
    <property type="entry name" value="TFG_box"/>
</dbReference>
<dbReference type="SMART" id="SM01271">
    <property type="entry name" value="LSM14"/>
    <property type="match status" value="1"/>
</dbReference>
<evidence type="ECO:0000256" key="3">
    <source>
        <dbReference type="SAM" id="MobiDB-lite"/>
    </source>
</evidence>
<evidence type="ECO:0000256" key="1">
    <source>
        <dbReference type="PROSITE-ProRule" id="PRU00846"/>
    </source>
</evidence>
<feature type="region of interest" description="Disordered" evidence="3">
    <location>
        <begin position="106"/>
        <end position="125"/>
    </location>
</feature>
<evidence type="ECO:0000259" key="5">
    <source>
        <dbReference type="PROSITE" id="PS51536"/>
    </source>
</evidence>
<evidence type="ECO:0000259" key="4">
    <source>
        <dbReference type="PROSITE" id="PS51513"/>
    </source>
</evidence>
<dbReference type="Proteomes" id="UP001378960">
    <property type="component" value="Unassembled WGS sequence"/>
</dbReference>
<dbReference type="SMART" id="SM01199">
    <property type="entry name" value="FDF"/>
    <property type="match status" value="1"/>
</dbReference>
<dbReference type="PROSITE" id="PS51513">
    <property type="entry name" value="FFD"/>
    <property type="match status" value="1"/>
</dbReference>
<gene>
    <name evidence="6" type="ORF">DAPK24_016440</name>
</gene>
<evidence type="ECO:0000313" key="7">
    <source>
        <dbReference type="Proteomes" id="UP001378960"/>
    </source>
</evidence>
<organism evidence="6 7">
    <name type="scientific">Pichia kluyveri</name>
    <name type="common">Yeast</name>
    <dbReference type="NCBI Taxonomy" id="36015"/>
    <lineage>
        <taxon>Eukaryota</taxon>
        <taxon>Fungi</taxon>
        <taxon>Dikarya</taxon>
        <taxon>Ascomycota</taxon>
        <taxon>Saccharomycotina</taxon>
        <taxon>Pichiomycetes</taxon>
        <taxon>Pichiales</taxon>
        <taxon>Pichiaceae</taxon>
        <taxon>Pichia</taxon>
    </lineage>
</organism>
<accession>A0AAV5R0Q8</accession>
<keyword evidence="7" id="KW-1185">Reference proteome</keyword>